<name>A0ABY7NE64_9MICO</name>
<gene>
    <name evidence="1" type="ORF">KIV56_11290</name>
</gene>
<keyword evidence="2" id="KW-1185">Reference proteome</keyword>
<dbReference type="InterPro" id="IPR029058">
    <property type="entry name" value="AB_hydrolase_fold"/>
</dbReference>
<evidence type="ECO:0000313" key="2">
    <source>
        <dbReference type="Proteomes" id="UP001212421"/>
    </source>
</evidence>
<accession>A0ABY7NE64</accession>
<organism evidence="1 2">
    <name type="scientific">Cryobacterium breve</name>
    <dbReference type="NCBI Taxonomy" id="1259258"/>
    <lineage>
        <taxon>Bacteria</taxon>
        <taxon>Bacillati</taxon>
        <taxon>Actinomycetota</taxon>
        <taxon>Actinomycetes</taxon>
        <taxon>Micrococcales</taxon>
        <taxon>Microbacteriaceae</taxon>
        <taxon>Cryobacterium</taxon>
    </lineage>
</organism>
<reference evidence="1 2" key="1">
    <citation type="submission" date="2021-05" db="EMBL/GenBank/DDBJ databases">
        <authorList>
            <person name="Kumar R."/>
            <person name="Kumar A."/>
            <person name="Mukhia S."/>
        </authorList>
    </citation>
    <scope>NUCLEOTIDE SEQUENCE [LARGE SCALE GENOMIC DNA]</scope>
    <source>
        <strain evidence="1 2">ERMR7:08</strain>
    </source>
</reference>
<evidence type="ECO:0000313" key="1">
    <source>
        <dbReference type="EMBL" id="WBM79086.1"/>
    </source>
</evidence>
<protein>
    <recommendedName>
        <fullName evidence="3">Alpha/beta hydrolase</fullName>
    </recommendedName>
</protein>
<evidence type="ECO:0008006" key="3">
    <source>
        <dbReference type="Google" id="ProtNLM"/>
    </source>
</evidence>
<dbReference type="Proteomes" id="UP001212421">
    <property type="component" value="Chromosome"/>
</dbReference>
<dbReference type="SUPFAM" id="SSF53474">
    <property type="entry name" value="alpha/beta-Hydrolases"/>
    <property type="match status" value="1"/>
</dbReference>
<dbReference type="RefSeq" id="WP_281533601.1">
    <property type="nucleotide sequence ID" value="NZ_CP075584.1"/>
</dbReference>
<dbReference type="EMBL" id="CP075584">
    <property type="protein sequence ID" value="WBM79086.1"/>
    <property type="molecule type" value="Genomic_DNA"/>
</dbReference>
<sequence length="593" mass="61210">MQWSQYPPETDRLTELRHQRMLLRTLADDVALAARRLLPAGAPAEWRSEAQRAYLERRWELAALLAGAERSIEETLTAVLVRIEAEKAQARSRCPGEPGWMVGVSGPESGEGLLVSGGGGTLVATDAVLAEAAVLRTLQTEAESWRARLARIRALDSAQTPAVRWTDADPGLGILRTDTVFADIVERSRTLADALLTAAEDYGRVERAVERASGVAGAWLGYLVGRAAPLMILGALPNLAAIALGGLAGRALFGGVFAEGSLADVAAWFQANPGLLSDPAVVAAVRVLVSSADDTAVGALGLPFPAGLELGDEGLGMLGLSSAAGTALLLVRPFGLLRETPVSVHRVTETGSPVHPAVLAALPPAGFGELARRIPDARAEGPQIRIERYAGAAGSPPSWIVYIGGTAEWDPTGTGQPFDLASDVSGAAAPLGPSGAYRAVVEAMHAAGVQPQDPVLPVGHSLGGQIAVQLAESGEFNAVGVASFGSPTAELSIPAGVEAVTVEHTDDIVPAFGGTAAGVDDRVLVRSRAFAAGEAPAGQALPAHSLTSYQATAHLMDDSAEPNLLRFRDTLAGVGASGPAEVTRWRGIRTAGP</sequence>
<proteinExistence type="predicted"/>